<keyword evidence="2" id="KW-1185">Reference proteome</keyword>
<evidence type="ECO:0000313" key="2">
    <source>
        <dbReference type="Proteomes" id="UP001159364"/>
    </source>
</evidence>
<dbReference type="Proteomes" id="UP001159364">
    <property type="component" value="Linkage Group LG01"/>
</dbReference>
<evidence type="ECO:0000313" key="1">
    <source>
        <dbReference type="EMBL" id="KAJ8774162.1"/>
    </source>
</evidence>
<dbReference type="AlphaFoldDB" id="A0AAV8U4C9"/>
<comment type="caution">
    <text evidence="1">The sequence shown here is derived from an EMBL/GenBank/DDBJ whole genome shotgun (WGS) entry which is preliminary data.</text>
</comment>
<name>A0AAV8U4C9_9ROSI</name>
<sequence length="138" mass="15818">MMHHCGHIFRITGFTTCTDKQSTDSVFGEIWTRITDTDVEAPLWGGKTDTEHGENWAWTITKAMSYLKLKHVGNHHVLLTTKNMLDAASRRLCCLFFLTFHNSIYVVSGLKSLQLLDLDRQTQLETFFDGQPKKQSLL</sequence>
<proteinExistence type="predicted"/>
<dbReference type="EMBL" id="JAIWQS010000001">
    <property type="protein sequence ID" value="KAJ8774162.1"/>
    <property type="molecule type" value="Genomic_DNA"/>
</dbReference>
<reference evidence="1 2" key="1">
    <citation type="submission" date="2021-09" db="EMBL/GenBank/DDBJ databases">
        <title>Genomic insights and catalytic innovation underlie evolution of tropane alkaloids biosynthesis.</title>
        <authorList>
            <person name="Wang Y.-J."/>
            <person name="Tian T."/>
            <person name="Huang J.-P."/>
            <person name="Huang S.-X."/>
        </authorList>
    </citation>
    <scope>NUCLEOTIDE SEQUENCE [LARGE SCALE GENOMIC DNA]</scope>
    <source>
        <strain evidence="1">KIB-2018</strain>
        <tissue evidence="1">Leaf</tissue>
    </source>
</reference>
<accession>A0AAV8U4C9</accession>
<protein>
    <submittedName>
        <fullName evidence="1">Uncharacterized protein</fullName>
    </submittedName>
</protein>
<gene>
    <name evidence="1" type="ORF">K2173_009593</name>
</gene>
<organism evidence="1 2">
    <name type="scientific">Erythroxylum novogranatense</name>
    <dbReference type="NCBI Taxonomy" id="1862640"/>
    <lineage>
        <taxon>Eukaryota</taxon>
        <taxon>Viridiplantae</taxon>
        <taxon>Streptophyta</taxon>
        <taxon>Embryophyta</taxon>
        <taxon>Tracheophyta</taxon>
        <taxon>Spermatophyta</taxon>
        <taxon>Magnoliopsida</taxon>
        <taxon>eudicotyledons</taxon>
        <taxon>Gunneridae</taxon>
        <taxon>Pentapetalae</taxon>
        <taxon>rosids</taxon>
        <taxon>fabids</taxon>
        <taxon>Malpighiales</taxon>
        <taxon>Erythroxylaceae</taxon>
        <taxon>Erythroxylum</taxon>
    </lineage>
</organism>